<gene>
    <name evidence="1" type="ORF">METZ01_LOCUS455140</name>
</gene>
<evidence type="ECO:0008006" key="2">
    <source>
        <dbReference type="Google" id="ProtNLM"/>
    </source>
</evidence>
<dbReference type="AlphaFoldDB" id="A0A383A326"/>
<evidence type="ECO:0000313" key="1">
    <source>
        <dbReference type="EMBL" id="SVE02286.1"/>
    </source>
</evidence>
<feature type="non-terminal residue" evidence="1">
    <location>
        <position position="122"/>
    </location>
</feature>
<accession>A0A383A326</accession>
<name>A0A383A326_9ZZZZ</name>
<protein>
    <recommendedName>
        <fullName evidence="2">ABM domain-containing protein</fullName>
    </recommendedName>
</protein>
<organism evidence="1">
    <name type="scientific">marine metagenome</name>
    <dbReference type="NCBI Taxonomy" id="408172"/>
    <lineage>
        <taxon>unclassified sequences</taxon>
        <taxon>metagenomes</taxon>
        <taxon>ecological metagenomes</taxon>
    </lineage>
</organism>
<reference evidence="1" key="1">
    <citation type="submission" date="2018-05" db="EMBL/GenBank/DDBJ databases">
        <authorList>
            <person name="Lanie J.A."/>
            <person name="Ng W.-L."/>
            <person name="Kazmierczak K.M."/>
            <person name="Andrzejewski T.M."/>
            <person name="Davidsen T.M."/>
            <person name="Wayne K.J."/>
            <person name="Tettelin H."/>
            <person name="Glass J.I."/>
            <person name="Rusch D."/>
            <person name="Podicherti R."/>
            <person name="Tsui H.-C.T."/>
            <person name="Winkler M.E."/>
        </authorList>
    </citation>
    <scope>NUCLEOTIDE SEQUENCE</scope>
</reference>
<dbReference type="EMBL" id="UINC01188867">
    <property type="protein sequence ID" value="SVE02286.1"/>
    <property type="molecule type" value="Genomic_DNA"/>
</dbReference>
<sequence length="122" mass="13819">MTWHPSKRDELYSHADNARDRLKALGAPSIFTLEVGEGSTFTVAAYISKEDADKVAPKKGEFLDGMGQYMTALPEPYESEVTWEMESSDHHLETFVLKRFTISATAFGFQIDRCGKLIHRFI</sequence>
<proteinExistence type="predicted"/>